<evidence type="ECO:0000256" key="2">
    <source>
        <dbReference type="ARBA" id="ARBA00023025"/>
    </source>
</evidence>
<dbReference type="Gene3D" id="1.10.1200.20">
    <property type="entry name" value="Colicin E immunity protein"/>
    <property type="match status" value="1"/>
</dbReference>
<sequence length="56" mass="6405">MGWPRRKPKKNLKPCPGLVDHYIYYASSDAESTPEAITKRVKEWRAANSKPGFKTV</sequence>
<keyword evidence="2" id="KW-0079">Bacteriocin immunity</keyword>
<reference evidence="3 4" key="1">
    <citation type="submission" date="2020-04" db="EMBL/GenBank/DDBJ databases">
        <title>Molecular characterization of pseudomonads from Agaricus bisporus reveal novel blotch 2 pathogens in Western Europe.</title>
        <authorList>
            <person name="Taparia T."/>
            <person name="Krijger M."/>
            <person name="Haynes E."/>
            <person name="Elpinstone J.G."/>
            <person name="Noble R."/>
            <person name="Van Der Wolf J."/>
        </authorList>
    </citation>
    <scope>NUCLEOTIDE SEQUENCE [LARGE SCALE GENOMIC DNA]</scope>
    <source>
        <strain evidence="3 4">F1001</strain>
    </source>
</reference>
<name>A0A7Y7WAL0_9PSED</name>
<organism evidence="3 4">
    <name type="scientific">Pseudomonas gingeri</name>
    <dbReference type="NCBI Taxonomy" id="117681"/>
    <lineage>
        <taxon>Bacteria</taxon>
        <taxon>Pseudomonadati</taxon>
        <taxon>Pseudomonadota</taxon>
        <taxon>Gammaproteobacteria</taxon>
        <taxon>Pseudomonadales</taxon>
        <taxon>Pseudomonadaceae</taxon>
        <taxon>Pseudomonas</taxon>
    </lineage>
</organism>
<dbReference type="GO" id="GO:0030153">
    <property type="term" value="P:bacteriocin immunity"/>
    <property type="evidence" value="ECO:0007669"/>
    <property type="project" value="UniProtKB-KW"/>
</dbReference>
<gene>
    <name evidence="3" type="ORF">HX829_05075</name>
</gene>
<proteinExistence type="inferred from homology"/>
<comment type="similarity">
    <text evidence="1">Belongs to the colicins ColE2/ColE8/ColE9 and pyocins S1/S2 family.</text>
</comment>
<dbReference type="InterPro" id="IPR035900">
    <property type="entry name" value="Colicin_E_sf"/>
</dbReference>
<dbReference type="AlphaFoldDB" id="A0A7Y7WAL0"/>
<dbReference type="GO" id="GO:0015643">
    <property type="term" value="F:toxic substance binding"/>
    <property type="evidence" value="ECO:0007669"/>
    <property type="project" value="InterPro"/>
</dbReference>
<dbReference type="Pfam" id="PF01320">
    <property type="entry name" value="Colicin_Pyocin"/>
    <property type="match status" value="1"/>
</dbReference>
<evidence type="ECO:0000256" key="1">
    <source>
        <dbReference type="ARBA" id="ARBA00009346"/>
    </source>
</evidence>
<evidence type="ECO:0000313" key="4">
    <source>
        <dbReference type="Proteomes" id="UP000582981"/>
    </source>
</evidence>
<dbReference type="Proteomes" id="UP000582981">
    <property type="component" value="Unassembled WGS sequence"/>
</dbReference>
<dbReference type="EMBL" id="JACAPU010000007">
    <property type="protein sequence ID" value="NWB45858.1"/>
    <property type="molecule type" value="Genomic_DNA"/>
</dbReference>
<dbReference type="SUPFAM" id="SSF47345">
    <property type="entry name" value="Colicin E immunity proteins"/>
    <property type="match status" value="1"/>
</dbReference>
<accession>A0A7Y7WAL0</accession>
<dbReference type="InterPro" id="IPR000290">
    <property type="entry name" value="Colicin_pyocin"/>
</dbReference>
<dbReference type="RefSeq" id="WP_177143499.1">
    <property type="nucleotide sequence ID" value="NZ_JACAPU010000007.1"/>
</dbReference>
<protein>
    <submittedName>
        <fullName evidence="3">Bacteriocin immunity protein</fullName>
    </submittedName>
</protein>
<evidence type="ECO:0000313" key="3">
    <source>
        <dbReference type="EMBL" id="NWB45858.1"/>
    </source>
</evidence>
<comment type="caution">
    <text evidence="3">The sequence shown here is derived from an EMBL/GenBank/DDBJ whole genome shotgun (WGS) entry which is preliminary data.</text>
</comment>